<reference evidence="5 6" key="1">
    <citation type="submission" date="2020-05" db="EMBL/GenBank/DDBJ databases">
        <title>Identification and distribution of gene clusters putatively required for synthesis of sphingolipid metabolism inhibitors in phylogenetically diverse species of the filamentous fungus Fusarium.</title>
        <authorList>
            <person name="Kim H.-S."/>
            <person name="Busman M."/>
            <person name="Brown D.W."/>
            <person name="Divon H."/>
            <person name="Uhlig S."/>
            <person name="Proctor R.H."/>
        </authorList>
    </citation>
    <scope>NUCLEOTIDE SEQUENCE [LARGE SCALE GENOMIC DNA]</scope>
    <source>
        <strain evidence="5 6">NRRL 66235</strain>
    </source>
</reference>
<evidence type="ECO:0000256" key="2">
    <source>
        <dbReference type="PROSITE-ProRule" id="PRU00023"/>
    </source>
</evidence>
<dbReference type="InterPro" id="IPR002110">
    <property type="entry name" value="Ankyrin_rpt"/>
</dbReference>
<dbReference type="AlphaFoldDB" id="A0A8H5Z3T7"/>
<dbReference type="Pfam" id="PF24883">
    <property type="entry name" value="NPHP3_N"/>
    <property type="match status" value="1"/>
</dbReference>
<dbReference type="OrthoDB" id="7464126at2759"/>
<protein>
    <submittedName>
        <fullName evidence="5">Het-E-1 heterokaryon incompatibility protein</fullName>
    </submittedName>
</protein>
<dbReference type="Pfam" id="PF22939">
    <property type="entry name" value="WHD_GPIID"/>
    <property type="match status" value="1"/>
</dbReference>
<dbReference type="SUPFAM" id="SSF48403">
    <property type="entry name" value="Ankyrin repeat"/>
    <property type="match status" value="1"/>
</dbReference>
<keyword evidence="1" id="KW-0677">Repeat</keyword>
<organism evidence="5 6">
    <name type="scientific">Fusarium mundagurra</name>
    <dbReference type="NCBI Taxonomy" id="1567541"/>
    <lineage>
        <taxon>Eukaryota</taxon>
        <taxon>Fungi</taxon>
        <taxon>Dikarya</taxon>
        <taxon>Ascomycota</taxon>
        <taxon>Pezizomycotina</taxon>
        <taxon>Sordariomycetes</taxon>
        <taxon>Hypocreomycetidae</taxon>
        <taxon>Hypocreales</taxon>
        <taxon>Nectriaceae</taxon>
        <taxon>Fusarium</taxon>
        <taxon>Fusarium fujikuroi species complex</taxon>
    </lineage>
</organism>
<feature type="domain" description="GPI inositol-deacylase winged helix" evidence="3">
    <location>
        <begin position="527"/>
        <end position="604"/>
    </location>
</feature>
<sequence>MNGTACLWQKARENLPQDVKDWLGSLEQGIQPNATSTEQIDALIEQTTKRQKTLEKSNHKFRKYFDKIIDWLDKFKGIGDVVSSFDPVHAALPWAAFRFVLQAILGEREQADSVLEFLASTPYFVFSGRVLEMVYTKESMHIGGNQNEIKLSQQCLDHLHEELIKFYSGLFSALQYCHTISSKHKVKRKATAIFNSSEVVIIHKDLEVQHKKVIACGENCHKILNHTLSRKSLDLLEKIQPSLTELGDRVHELLVRIDESERRETLGAISSILFRAHHDEVSRKRTAGTCEWILKRETFIRWEESDSSVTILYGNRRSWGRKDFSRVKIQEVERGMIHVALRDLPNRLELEGTTLDVSTCEHLIGKLVEDYSRTTIVLDALDECDRNTREELMRILGNLTYGSSKLRVFISSRPDEDIIRHFKGTPVMEMQTADNEEDISSFVKDKLFRDSRWANISHEFQEEVKSAFHEKSQGMFQWAALQVDQIRRLKLWSERSIREQLKTSPTGLKGAYDVVWNQIQEMSPYEEQLARRALRWSLCAFRPLNTSDLLLMMQIDPDSGTIEADTAFTSETIQSICGNLLVYDQQSNVWRFSHLSAREYIEKHHYSMLESHHHAAISSIKFLERDLVPVSLDTPRLPSSKPPLWVMATNRSHPDGPCVKLTVQCRYIVKHSELSNLLRNLFEPLPQGSSAFEAWKRLLCSTETSASRLTERSAGQARPWNISSTPLQIMSIHGLFQILRDLWDKAGGELNICRMSTPSPLTLAIMYRHESIWKFILLANAEVNKGAPGPLTAAIHHDNVEAFDALLEAGADVNDVSPPFGNWMGKKDPNTVMADTPLRAALWGSRKQHRKYFIQRLLDRGADVNLKSRTKTTLEFAIQYADEETVRILLKANTKMHSPDHLLRLATRNEKFNLVSLFAELGANVQKPYEGVLPLVWALREGNLPVVRSLLEMSRTWIDLSRRDHREALLSNLWQSYERNIFPFLFGSGPHINWMDCDTNTLRRALSSYPKYEYELSGLGLGGSKFTIQCIEGTAHRLLGLVDTLLNAGSDPSVRVEFGRGSTLTAAAFHGRLHHVRALLDQETLDVKREQRGRSRKQKQGALFRAALFTMMSGHLVHVTCPSKATSDTFHGFGSLSFGIYKTGHHHSSLLARSSDNGSFQE</sequence>
<name>A0A8H5Z3T7_9HYPO</name>
<feature type="repeat" description="ANK" evidence="2">
    <location>
        <begin position="833"/>
        <end position="869"/>
    </location>
</feature>
<dbReference type="EMBL" id="JAAOAN010000083">
    <property type="protein sequence ID" value="KAF5722641.1"/>
    <property type="molecule type" value="Genomic_DNA"/>
</dbReference>
<evidence type="ECO:0000259" key="4">
    <source>
        <dbReference type="Pfam" id="PF24883"/>
    </source>
</evidence>
<evidence type="ECO:0000313" key="6">
    <source>
        <dbReference type="Proteomes" id="UP000544331"/>
    </source>
</evidence>
<dbReference type="PANTHER" id="PTHR10039:SF15">
    <property type="entry name" value="NACHT DOMAIN-CONTAINING PROTEIN"/>
    <property type="match status" value="1"/>
</dbReference>
<gene>
    <name evidence="5" type="ORF">FMUND_2644</name>
</gene>
<evidence type="ECO:0000259" key="3">
    <source>
        <dbReference type="Pfam" id="PF22939"/>
    </source>
</evidence>
<evidence type="ECO:0000256" key="1">
    <source>
        <dbReference type="ARBA" id="ARBA00022737"/>
    </source>
</evidence>
<evidence type="ECO:0000313" key="5">
    <source>
        <dbReference type="EMBL" id="KAF5722641.1"/>
    </source>
</evidence>
<dbReference type="InterPro" id="IPR054471">
    <property type="entry name" value="GPIID_WHD"/>
</dbReference>
<proteinExistence type="predicted"/>
<dbReference type="PROSITE" id="PS50088">
    <property type="entry name" value="ANK_REPEAT"/>
    <property type="match status" value="1"/>
</dbReference>
<accession>A0A8H5Z3T7</accession>
<dbReference type="Gene3D" id="1.25.40.20">
    <property type="entry name" value="Ankyrin repeat-containing domain"/>
    <property type="match status" value="2"/>
</dbReference>
<keyword evidence="6" id="KW-1185">Reference proteome</keyword>
<dbReference type="InterPro" id="IPR036770">
    <property type="entry name" value="Ankyrin_rpt-contain_sf"/>
</dbReference>
<dbReference type="Proteomes" id="UP000544331">
    <property type="component" value="Unassembled WGS sequence"/>
</dbReference>
<dbReference type="PANTHER" id="PTHR10039">
    <property type="entry name" value="AMELOGENIN"/>
    <property type="match status" value="1"/>
</dbReference>
<feature type="domain" description="Nephrocystin 3-like N-terminal" evidence="4">
    <location>
        <begin position="360"/>
        <end position="413"/>
    </location>
</feature>
<dbReference type="SMART" id="SM00248">
    <property type="entry name" value="ANK"/>
    <property type="match status" value="6"/>
</dbReference>
<dbReference type="InterPro" id="IPR056884">
    <property type="entry name" value="NPHP3-like_N"/>
</dbReference>
<keyword evidence="2" id="KW-0040">ANK repeat</keyword>
<comment type="caution">
    <text evidence="5">The sequence shown here is derived from an EMBL/GenBank/DDBJ whole genome shotgun (WGS) entry which is preliminary data.</text>
</comment>